<dbReference type="Proteomes" id="UP000062043">
    <property type="component" value="Chromosome"/>
</dbReference>
<evidence type="ECO:0000256" key="1">
    <source>
        <dbReference type="SAM" id="Phobius"/>
    </source>
</evidence>
<dbReference type="PATRIC" id="fig|1432656.3.peg.1977"/>
<dbReference type="KEGG" id="tgy:X802_10115"/>
<gene>
    <name evidence="2" type="ORF">X802_10115</name>
</gene>
<organism evidence="2 3">
    <name type="scientific">Thermococcus guaymasensis DSM 11113</name>
    <dbReference type="NCBI Taxonomy" id="1432656"/>
    <lineage>
        <taxon>Archaea</taxon>
        <taxon>Methanobacteriati</taxon>
        <taxon>Methanobacteriota</taxon>
        <taxon>Thermococci</taxon>
        <taxon>Thermococcales</taxon>
        <taxon>Thermococcaceae</taxon>
        <taxon>Thermococcus</taxon>
    </lineage>
</organism>
<evidence type="ECO:0000313" key="2">
    <source>
        <dbReference type="EMBL" id="AJC72827.1"/>
    </source>
</evidence>
<dbReference type="STRING" id="1432656.X802_10115"/>
<feature type="transmembrane region" description="Helical" evidence="1">
    <location>
        <begin position="108"/>
        <end position="125"/>
    </location>
</feature>
<keyword evidence="1" id="KW-0472">Membrane</keyword>
<name>A0A0X1KNI7_9EURY</name>
<reference evidence="2 3" key="1">
    <citation type="submission" date="2014-01" db="EMBL/GenBank/DDBJ databases">
        <title>Genome sequencing of Thermococcus guaymasensis.</title>
        <authorList>
            <person name="Zhang X."/>
            <person name="Alvare G."/>
            <person name="Fristensky B."/>
            <person name="Chen L."/>
            <person name="Suen T."/>
            <person name="Chen Q."/>
            <person name="Ma K."/>
        </authorList>
    </citation>
    <scope>NUCLEOTIDE SEQUENCE [LARGE SCALE GENOMIC DNA]</scope>
    <source>
        <strain evidence="2 3">DSM 11113</strain>
    </source>
</reference>
<feature type="transmembrane region" description="Helical" evidence="1">
    <location>
        <begin position="137"/>
        <end position="155"/>
    </location>
</feature>
<evidence type="ECO:0000313" key="3">
    <source>
        <dbReference type="Proteomes" id="UP000062043"/>
    </source>
</evidence>
<feature type="transmembrane region" description="Helical" evidence="1">
    <location>
        <begin position="74"/>
        <end position="96"/>
    </location>
</feature>
<keyword evidence="1" id="KW-1133">Transmembrane helix</keyword>
<sequence>MRRIIEWIVILWALGEVIYSYQLVGFYFMLEIFNAPSSRLWLPLLVNGLRFTLQSLILLGFLKLVLRRVPTSNLYSAYSTPLAVAGLTSSFLRLSLPSEVALRSLLEQLLLLVGFILLVLGLLRYYSRTLKSKEKKFIAYITTPILAIVTFWILIPLPI</sequence>
<feature type="transmembrane region" description="Helical" evidence="1">
    <location>
        <begin position="40"/>
        <end position="62"/>
    </location>
</feature>
<proteinExistence type="predicted"/>
<dbReference type="OrthoDB" id="102440at2157"/>
<accession>A0A0X1KNI7</accession>
<protein>
    <submittedName>
        <fullName evidence="2">Uncharacterized protein</fullName>
    </submittedName>
</protein>
<feature type="transmembrane region" description="Helical" evidence="1">
    <location>
        <begin position="7"/>
        <end position="28"/>
    </location>
</feature>
<keyword evidence="1" id="KW-0812">Transmembrane</keyword>
<dbReference type="RefSeq" id="WP_062373560.1">
    <property type="nucleotide sequence ID" value="NZ_CP007140.1"/>
</dbReference>
<dbReference type="EMBL" id="CP007140">
    <property type="protein sequence ID" value="AJC72827.1"/>
    <property type="molecule type" value="Genomic_DNA"/>
</dbReference>
<keyword evidence="3" id="KW-1185">Reference proteome</keyword>
<dbReference type="GeneID" id="27136005"/>
<dbReference type="AlphaFoldDB" id="A0A0X1KNI7"/>